<gene>
    <name evidence="12" type="primary">gumD</name>
    <name evidence="12" type="ORF">ROA7745_02695</name>
</gene>
<sequence length="241" mass="26917">MFISDSVADVTSSDRGCESSSRKAGLEMEPVRPVPSVALGGTLKRCLDLIVALGALILLSPLFLLVTGAIKLTSTGPVFYGHKRVGFGGRTFRCWKFRSMITDGDATLDAYLATRPDERLEWERNRKLKNDPRITRLGGVMREYSIDELPQLLNVILGDMSIVGPRPVVWHELAGYGTSIRHYLRTRPGITGLWQVSGRSDVSFDQRVQLDTHYVTRWSLLLDCLIIFWTIPCVISAKGSY</sequence>
<evidence type="ECO:0000313" key="12">
    <source>
        <dbReference type="EMBL" id="SMC12863.1"/>
    </source>
</evidence>
<dbReference type="Pfam" id="PF02397">
    <property type="entry name" value="Bac_transf"/>
    <property type="match status" value="1"/>
</dbReference>
<dbReference type="GO" id="GO:0000271">
    <property type="term" value="P:polysaccharide biosynthetic process"/>
    <property type="evidence" value="ECO:0007669"/>
    <property type="project" value="UniProtKB-KW"/>
</dbReference>
<dbReference type="EC" id="2.7.8.31" evidence="12"/>
<keyword evidence="7 10" id="KW-0472">Membrane</keyword>
<feature type="transmembrane region" description="Helical" evidence="10">
    <location>
        <begin position="49"/>
        <end position="70"/>
    </location>
</feature>
<dbReference type="PANTHER" id="PTHR30576:SF4">
    <property type="entry name" value="UNDECAPRENYL-PHOSPHATE GALACTOSE PHOSPHOTRANSFERASE"/>
    <property type="match status" value="1"/>
</dbReference>
<evidence type="ECO:0000256" key="4">
    <source>
        <dbReference type="ARBA" id="ARBA00022679"/>
    </source>
</evidence>
<dbReference type="PANTHER" id="PTHR30576">
    <property type="entry name" value="COLANIC BIOSYNTHESIS UDP-GLUCOSE LIPID CARRIER TRANSFERASE"/>
    <property type="match status" value="1"/>
</dbReference>
<keyword evidence="6 10" id="KW-1133">Transmembrane helix</keyword>
<comment type="subcellular location">
    <subcellularLocation>
        <location evidence="1">Cell membrane</location>
    </subcellularLocation>
</comment>
<comment type="similarity">
    <text evidence="2">Belongs to the bacterial sugar transferase family.</text>
</comment>
<dbReference type="GO" id="GO:0005886">
    <property type="term" value="C:plasma membrane"/>
    <property type="evidence" value="ECO:0007669"/>
    <property type="project" value="UniProtKB-SubCell"/>
</dbReference>
<evidence type="ECO:0000256" key="9">
    <source>
        <dbReference type="SAM" id="MobiDB-lite"/>
    </source>
</evidence>
<keyword evidence="5 10" id="KW-0812">Transmembrane</keyword>
<keyword evidence="8" id="KW-0270">Exopolysaccharide synthesis</keyword>
<keyword evidence="13" id="KW-1185">Reference proteome</keyword>
<accession>A0A1X7BTH6</accession>
<evidence type="ECO:0000256" key="7">
    <source>
        <dbReference type="ARBA" id="ARBA00023136"/>
    </source>
</evidence>
<dbReference type="AlphaFoldDB" id="A0A1X7BTH6"/>
<evidence type="ECO:0000256" key="2">
    <source>
        <dbReference type="ARBA" id="ARBA00006464"/>
    </source>
</evidence>
<reference evidence="12 13" key="1">
    <citation type="submission" date="2017-03" db="EMBL/GenBank/DDBJ databases">
        <authorList>
            <person name="Afonso C.L."/>
            <person name="Miller P.J."/>
            <person name="Scott M.A."/>
            <person name="Spackman E."/>
            <person name="Goraichik I."/>
            <person name="Dimitrov K.M."/>
            <person name="Suarez D.L."/>
            <person name="Swayne D.E."/>
        </authorList>
    </citation>
    <scope>NUCLEOTIDE SEQUENCE [LARGE SCALE GENOMIC DNA]</scope>
    <source>
        <strain evidence="12 13">CECT 7745</strain>
    </source>
</reference>
<evidence type="ECO:0000256" key="10">
    <source>
        <dbReference type="SAM" id="Phobius"/>
    </source>
</evidence>
<evidence type="ECO:0000256" key="1">
    <source>
        <dbReference type="ARBA" id="ARBA00004236"/>
    </source>
</evidence>
<evidence type="ECO:0000256" key="3">
    <source>
        <dbReference type="ARBA" id="ARBA00022475"/>
    </source>
</evidence>
<evidence type="ECO:0000256" key="5">
    <source>
        <dbReference type="ARBA" id="ARBA00022692"/>
    </source>
</evidence>
<evidence type="ECO:0000256" key="6">
    <source>
        <dbReference type="ARBA" id="ARBA00022989"/>
    </source>
</evidence>
<dbReference type="EMBL" id="FWXB01000010">
    <property type="protein sequence ID" value="SMC12863.1"/>
    <property type="molecule type" value="Genomic_DNA"/>
</dbReference>
<keyword evidence="3" id="KW-1003">Cell membrane</keyword>
<organism evidence="12 13">
    <name type="scientific">Roseovarius aestuarii</name>
    <dbReference type="NCBI Taxonomy" id="475083"/>
    <lineage>
        <taxon>Bacteria</taxon>
        <taxon>Pseudomonadati</taxon>
        <taxon>Pseudomonadota</taxon>
        <taxon>Alphaproteobacteria</taxon>
        <taxon>Rhodobacterales</taxon>
        <taxon>Roseobacteraceae</taxon>
        <taxon>Roseovarius</taxon>
    </lineage>
</organism>
<name>A0A1X7BTH6_9RHOB</name>
<dbReference type="GO" id="GO:0089702">
    <property type="term" value="F:undecaprenyl-phosphate glucose phosphotransferase activity"/>
    <property type="evidence" value="ECO:0007669"/>
    <property type="project" value="UniProtKB-EC"/>
</dbReference>
<feature type="domain" description="Bacterial sugar transferase" evidence="11">
    <location>
        <begin position="44"/>
        <end position="235"/>
    </location>
</feature>
<evidence type="ECO:0000256" key="8">
    <source>
        <dbReference type="ARBA" id="ARBA00023169"/>
    </source>
</evidence>
<proteinExistence type="inferred from homology"/>
<feature type="region of interest" description="Disordered" evidence="9">
    <location>
        <begin position="1"/>
        <end position="26"/>
    </location>
</feature>
<evidence type="ECO:0000259" key="11">
    <source>
        <dbReference type="Pfam" id="PF02397"/>
    </source>
</evidence>
<dbReference type="InterPro" id="IPR003362">
    <property type="entry name" value="Bact_transf"/>
</dbReference>
<evidence type="ECO:0000313" key="13">
    <source>
        <dbReference type="Proteomes" id="UP000193224"/>
    </source>
</evidence>
<dbReference type="Proteomes" id="UP000193224">
    <property type="component" value="Unassembled WGS sequence"/>
</dbReference>
<feature type="compositionally biased region" description="Basic and acidic residues" evidence="9">
    <location>
        <begin position="15"/>
        <end position="26"/>
    </location>
</feature>
<dbReference type="RefSeq" id="WP_223412989.1">
    <property type="nucleotide sequence ID" value="NZ_FWXB01000010.1"/>
</dbReference>
<keyword evidence="4 12" id="KW-0808">Transferase</keyword>
<protein>
    <submittedName>
        <fullName evidence="12">UDP-glucose:undecaprenyl-phosphate glucose-1-phosphate transferase</fullName>
        <ecNumber evidence="12">2.7.8.31</ecNumber>
    </submittedName>
</protein>